<evidence type="ECO:0000256" key="1">
    <source>
        <dbReference type="SAM" id="MobiDB-lite"/>
    </source>
</evidence>
<reference evidence="2" key="1">
    <citation type="submission" date="2022-03" db="EMBL/GenBank/DDBJ databases">
        <authorList>
            <person name="Sayadi A."/>
        </authorList>
    </citation>
    <scope>NUCLEOTIDE SEQUENCE</scope>
</reference>
<gene>
    <name evidence="2" type="ORF">ACAOBT_LOCUS31042</name>
</gene>
<feature type="region of interest" description="Disordered" evidence="1">
    <location>
        <begin position="65"/>
        <end position="85"/>
    </location>
</feature>
<dbReference type="AlphaFoldDB" id="A0A9P0Q3V0"/>
<feature type="compositionally biased region" description="Acidic residues" evidence="1">
    <location>
        <begin position="1"/>
        <end position="19"/>
    </location>
</feature>
<organism evidence="2 3">
    <name type="scientific">Acanthoscelides obtectus</name>
    <name type="common">Bean weevil</name>
    <name type="synonym">Bruchus obtectus</name>
    <dbReference type="NCBI Taxonomy" id="200917"/>
    <lineage>
        <taxon>Eukaryota</taxon>
        <taxon>Metazoa</taxon>
        <taxon>Ecdysozoa</taxon>
        <taxon>Arthropoda</taxon>
        <taxon>Hexapoda</taxon>
        <taxon>Insecta</taxon>
        <taxon>Pterygota</taxon>
        <taxon>Neoptera</taxon>
        <taxon>Endopterygota</taxon>
        <taxon>Coleoptera</taxon>
        <taxon>Polyphaga</taxon>
        <taxon>Cucujiformia</taxon>
        <taxon>Chrysomeloidea</taxon>
        <taxon>Chrysomelidae</taxon>
        <taxon>Bruchinae</taxon>
        <taxon>Bruchini</taxon>
        <taxon>Acanthoscelides</taxon>
    </lineage>
</organism>
<keyword evidence="3" id="KW-1185">Reference proteome</keyword>
<comment type="caution">
    <text evidence="2">The sequence shown here is derived from an EMBL/GenBank/DDBJ whole genome shotgun (WGS) entry which is preliminary data.</text>
</comment>
<proteinExistence type="predicted"/>
<feature type="region of interest" description="Disordered" evidence="1">
    <location>
        <begin position="1"/>
        <end position="21"/>
    </location>
</feature>
<accession>A0A9P0Q3V0</accession>
<evidence type="ECO:0000313" key="3">
    <source>
        <dbReference type="Proteomes" id="UP001152888"/>
    </source>
</evidence>
<name>A0A9P0Q3V0_ACAOB</name>
<dbReference type="EMBL" id="CAKOFQ010007904">
    <property type="protein sequence ID" value="CAH2009681.1"/>
    <property type="molecule type" value="Genomic_DNA"/>
</dbReference>
<sequence length="207" mass="23921">MEEVEGDENGNVQESEEALDSTGLWYEDVKPMRVFGFDSSKSGPSLLQLPANVTNGADLIKTRTGRPKTSVLPETVEPGPSHQTSNQHRVVFQHYPEKIPAPEGYKRKTYFLRCKECWKNNSYQNCVVCNWQHTFQNELMYGLKLEFYYLNRNLQFIASLLIENHSFLLQGNAHPAVRVSFQNPFGCRCRMTTSYTDSYIRQIMCLY</sequence>
<dbReference type="Proteomes" id="UP001152888">
    <property type="component" value="Unassembled WGS sequence"/>
</dbReference>
<evidence type="ECO:0000313" key="2">
    <source>
        <dbReference type="EMBL" id="CAH2009681.1"/>
    </source>
</evidence>
<protein>
    <submittedName>
        <fullName evidence="2">Uncharacterized protein</fullName>
    </submittedName>
</protein>
<dbReference type="OrthoDB" id="6783838at2759"/>